<keyword evidence="3" id="KW-1185">Reference proteome</keyword>
<proteinExistence type="predicted"/>
<keyword evidence="1" id="KW-1133">Transmembrane helix</keyword>
<dbReference type="OrthoDB" id="1494365at2"/>
<dbReference type="EMBL" id="SJPP01000001">
    <property type="protein sequence ID" value="TWU12228.1"/>
    <property type="molecule type" value="Genomic_DNA"/>
</dbReference>
<dbReference type="RefSeq" id="WP_146369726.1">
    <property type="nucleotide sequence ID" value="NZ_SJPP01000001.1"/>
</dbReference>
<keyword evidence="1" id="KW-0812">Transmembrane</keyword>
<dbReference type="Proteomes" id="UP000320735">
    <property type="component" value="Unassembled WGS sequence"/>
</dbReference>
<protein>
    <submittedName>
        <fullName evidence="2">Uncharacterized protein</fullName>
    </submittedName>
</protein>
<accession>A0A5C6BJJ1</accession>
<evidence type="ECO:0000313" key="3">
    <source>
        <dbReference type="Proteomes" id="UP000320735"/>
    </source>
</evidence>
<comment type="caution">
    <text evidence="2">The sequence shown here is derived from an EMBL/GenBank/DDBJ whole genome shotgun (WGS) entry which is preliminary data.</text>
</comment>
<gene>
    <name evidence="2" type="ORF">CA54_10510</name>
</gene>
<dbReference type="AlphaFoldDB" id="A0A5C6BJJ1"/>
<evidence type="ECO:0000313" key="2">
    <source>
        <dbReference type="EMBL" id="TWU12228.1"/>
    </source>
</evidence>
<feature type="transmembrane region" description="Helical" evidence="1">
    <location>
        <begin position="24"/>
        <end position="47"/>
    </location>
</feature>
<evidence type="ECO:0000256" key="1">
    <source>
        <dbReference type="SAM" id="Phobius"/>
    </source>
</evidence>
<sequence>MSADFLPTSGDVDSHSRGPKKKSWAILALGLSLFGVLAIIGGIWALYNYAAQPMPVTAQDREAVIDIHHLAEWLEDYVPDEQGEVISKTKFLDGSYDLEYEYDRPDDDSEPYLYCSVTVDRNKAEAHASFLATLQATQLGIKLFAEGETNMVQRSDVFSWGEESQFAIVEFEGEPIGNMFIAREQNYTFYFVVYGVYFDDSDSVHDLLSEKLRRMTHYQP</sequence>
<name>A0A5C6BJJ1_9PLAN</name>
<reference evidence="2 3" key="1">
    <citation type="submission" date="2019-02" db="EMBL/GenBank/DDBJ databases">
        <title>Deep-cultivation of Planctomycetes and their phenomic and genomic characterization uncovers novel biology.</title>
        <authorList>
            <person name="Wiegand S."/>
            <person name="Jogler M."/>
            <person name="Boedeker C."/>
            <person name="Pinto D."/>
            <person name="Vollmers J."/>
            <person name="Rivas-Marin E."/>
            <person name="Kohn T."/>
            <person name="Peeters S.H."/>
            <person name="Heuer A."/>
            <person name="Rast P."/>
            <person name="Oberbeckmann S."/>
            <person name="Bunk B."/>
            <person name="Jeske O."/>
            <person name="Meyerdierks A."/>
            <person name="Storesund J.E."/>
            <person name="Kallscheuer N."/>
            <person name="Luecker S."/>
            <person name="Lage O.M."/>
            <person name="Pohl T."/>
            <person name="Merkel B.J."/>
            <person name="Hornburger P."/>
            <person name="Mueller R.-W."/>
            <person name="Bruemmer F."/>
            <person name="Labrenz M."/>
            <person name="Spormann A.M."/>
            <person name="Op Den Camp H."/>
            <person name="Overmann J."/>
            <person name="Amann R."/>
            <person name="Jetten M.S.M."/>
            <person name="Mascher T."/>
            <person name="Medema M.H."/>
            <person name="Devos D.P."/>
            <person name="Kaster A.-K."/>
            <person name="Ovreas L."/>
            <person name="Rohde M."/>
            <person name="Galperin M.Y."/>
            <person name="Jogler C."/>
        </authorList>
    </citation>
    <scope>NUCLEOTIDE SEQUENCE [LARGE SCALE GENOMIC DNA]</scope>
    <source>
        <strain evidence="2 3">CA54</strain>
    </source>
</reference>
<organism evidence="2 3">
    <name type="scientific">Symmachiella macrocystis</name>
    <dbReference type="NCBI Taxonomy" id="2527985"/>
    <lineage>
        <taxon>Bacteria</taxon>
        <taxon>Pseudomonadati</taxon>
        <taxon>Planctomycetota</taxon>
        <taxon>Planctomycetia</taxon>
        <taxon>Planctomycetales</taxon>
        <taxon>Planctomycetaceae</taxon>
        <taxon>Symmachiella</taxon>
    </lineage>
</organism>
<keyword evidence="1" id="KW-0472">Membrane</keyword>